<accession>A0A1D9G6Z7</accession>
<name>A0A1D9G6Z7_MOOP1</name>
<reference evidence="2" key="1">
    <citation type="submission" date="2016-10" db="EMBL/GenBank/DDBJ databases">
        <title>Comparative genomics uncovers the prolific and rare metabolic potential of the cyanobacterial genus Moorea.</title>
        <authorList>
            <person name="Leao T."/>
            <person name="Castelao G."/>
            <person name="Korobeynikov A."/>
            <person name="Monroe E.A."/>
            <person name="Podell S."/>
            <person name="Glukhov E."/>
            <person name="Allen E."/>
            <person name="Gerwick W.H."/>
            <person name="Gerwick L."/>
        </authorList>
    </citation>
    <scope>NUCLEOTIDE SEQUENCE [LARGE SCALE GENOMIC DNA]</scope>
    <source>
        <strain evidence="2">JHB</strain>
    </source>
</reference>
<dbReference type="AlphaFoldDB" id="A0A1D9G6Z7"/>
<sequence>MNQQKNALKFTKVQSLYFGKIGAVETVRHLAVIVGINEITIHRWLEIYPQSGIEELLKEKPKTGRPKKLKIEQVAKLQQELRDQAGFKSYKEVQLWIFIFWEIWLSYSTSNR</sequence>
<gene>
    <name evidence="1" type="ORF">BJP36_28685</name>
</gene>
<evidence type="ECO:0000313" key="1">
    <source>
        <dbReference type="EMBL" id="AOY83304.1"/>
    </source>
</evidence>
<proteinExistence type="predicted"/>
<dbReference type="Proteomes" id="UP000176944">
    <property type="component" value="Chromosome"/>
</dbReference>
<dbReference type="SUPFAM" id="SSF46689">
    <property type="entry name" value="Homeodomain-like"/>
    <property type="match status" value="1"/>
</dbReference>
<dbReference type="EMBL" id="CP017708">
    <property type="protein sequence ID" value="AOY83304.1"/>
    <property type="molecule type" value="Genomic_DNA"/>
</dbReference>
<organism evidence="1 2">
    <name type="scientific">Moorena producens (strain JHB)</name>
    <dbReference type="NCBI Taxonomy" id="1454205"/>
    <lineage>
        <taxon>Bacteria</taxon>
        <taxon>Bacillati</taxon>
        <taxon>Cyanobacteriota</taxon>
        <taxon>Cyanophyceae</taxon>
        <taxon>Coleofasciculales</taxon>
        <taxon>Coleofasciculaceae</taxon>
        <taxon>Moorena</taxon>
    </lineage>
</organism>
<evidence type="ECO:0000313" key="2">
    <source>
        <dbReference type="Proteomes" id="UP000176944"/>
    </source>
</evidence>
<protein>
    <submittedName>
        <fullName evidence="1">Helix-turn-helix domain-containing protein</fullName>
    </submittedName>
</protein>
<dbReference type="InterPro" id="IPR009057">
    <property type="entry name" value="Homeodomain-like_sf"/>
</dbReference>